<dbReference type="OrthoDB" id="9793039at2"/>
<dbReference type="EMBL" id="SMKY01000003">
    <property type="protein sequence ID" value="TDD92147.1"/>
    <property type="molecule type" value="Genomic_DNA"/>
</dbReference>
<dbReference type="InterPro" id="IPR052164">
    <property type="entry name" value="Anthracycline_SecMetBiosynth"/>
</dbReference>
<proteinExistence type="predicted"/>
<dbReference type="AlphaFoldDB" id="A0A4V2YY78"/>
<protein>
    <submittedName>
        <fullName evidence="2">VOC family protein</fullName>
    </submittedName>
</protein>
<dbReference type="InterPro" id="IPR029068">
    <property type="entry name" value="Glyas_Bleomycin-R_OHBP_Dase"/>
</dbReference>
<reference evidence="2 3" key="1">
    <citation type="submission" date="2019-03" db="EMBL/GenBank/DDBJ databases">
        <title>Draft genome sequences of novel Actinobacteria.</title>
        <authorList>
            <person name="Sahin N."/>
            <person name="Ay H."/>
            <person name="Saygin H."/>
        </authorList>
    </citation>
    <scope>NUCLEOTIDE SEQUENCE [LARGE SCALE GENOMIC DNA]</scope>
    <source>
        <strain evidence="2 3">DSM 45941</strain>
    </source>
</reference>
<dbReference type="PROSITE" id="PS51819">
    <property type="entry name" value="VOC"/>
    <property type="match status" value="2"/>
</dbReference>
<dbReference type="Pfam" id="PF00903">
    <property type="entry name" value="Glyoxalase"/>
    <property type="match status" value="2"/>
</dbReference>
<evidence type="ECO:0000313" key="3">
    <source>
        <dbReference type="Proteomes" id="UP000295578"/>
    </source>
</evidence>
<dbReference type="Proteomes" id="UP000295578">
    <property type="component" value="Unassembled WGS sequence"/>
</dbReference>
<dbReference type="Gene3D" id="3.10.180.10">
    <property type="entry name" value="2,3-Dihydroxybiphenyl 1,2-Dioxygenase, domain 1"/>
    <property type="match status" value="2"/>
</dbReference>
<comment type="caution">
    <text evidence="2">The sequence shown here is derived from an EMBL/GenBank/DDBJ whole genome shotgun (WGS) entry which is preliminary data.</text>
</comment>
<sequence>MPEVTAHAPGFPSWAELSSPDVAASNAFYCELFGWYVYTMENVFGDYHVFTLGGVEGPAVAGMQPLVDDSAKPSWTCYFRSDDIPATLDTVRAMGGRELLEPTDVNNLGRMALCGDPEGADFALWEPYDFPGAEVVDEPSAMCWVELATHDIDGARRFYNAVFGWRSVDRSYYEPAYTNWKIGDWSVAGMLPLESWWPVGFPPHWIPYFWVLDCDATAARAAELGAVVHVPPTDIKPGRLSVLTDPAGARLAVLTPAVDDRAAVRSRP</sequence>
<evidence type="ECO:0000313" key="2">
    <source>
        <dbReference type="EMBL" id="TDD92147.1"/>
    </source>
</evidence>
<dbReference type="InterPro" id="IPR004360">
    <property type="entry name" value="Glyas_Fos-R_dOase_dom"/>
</dbReference>
<evidence type="ECO:0000259" key="1">
    <source>
        <dbReference type="PROSITE" id="PS51819"/>
    </source>
</evidence>
<dbReference type="SUPFAM" id="SSF54593">
    <property type="entry name" value="Glyoxalase/Bleomycin resistance protein/Dihydroxybiphenyl dioxygenase"/>
    <property type="match status" value="2"/>
</dbReference>
<dbReference type="PANTHER" id="PTHR33993">
    <property type="entry name" value="GLYOXALASE-RELATED"/>
    <property type="match status" value="1"/>
</dbReference>
<dbReference type="PANTHER" id="PTHR33993:SF14">
    <property type="entry name" value="GB|AAF24581.1"/>
    <property type="match status" value="1"/>
</dbReference>
<feature type="domain" description="VOC" evidence="1">
    <location>
        <begin position="11"/>
        <end position="127"/>
    </location>
</feature>
<keyword evidence="3" id="KW-1185">Reference proteome</keyword>
<dbReference type="CDD" id="cd07247">
    <property type="entry name" value="SgaA_N_like"/>
    <property type="match status" value="2"/>
</dbReference>
<name>A0A4V2YY78_9ACTN</name>
<feature type="domain" description="VOC" evidence="1">
    <location>
        <begin position="141"/>
        <end position="256"/>
    </location>
</feature>
<dbReference type="RefSeq" id="WP_132192816.1">
    <property type="nucleotide sequence ID" value="NZ_SMKY01000003.1"/>
</dbReference>
<accession>A0A4V2YY78</accession>
<gene>
    <name evidence="2" type="ORF">E1293_01130</name>
</gene>
<dbReference type="InterPro" id="IPR037523">
    <property type="entry name" value="VOC_core"/>
</dbReference>
<organism evidence="2 3">
    <name type="scientific">Actinomadura darangshiensis</name>
    <dbReference type="NCBI Taxonomy" id="705336"/>
    <lineage>
        <taxon>Bacteria</taxon>
        <taxon>Bacillati</taxon>
        <taxon>Actinomycetota</taxon>
        <taxon>Actinomycetes</taxon>
        <taxon>Streptosporangiales</taxon>
        <taxon>Thermomonosporaceae</taxon>
        <taxon>Actinomadura</taxon>
    </lineage>
</organism>